<dbReference type="PANTHER" id="PTHR48081">
    <property type="entry name" value="AB HYDROLASE SUPERFAMILY PROTEIN C4A8.06C"/>
    <property type="match status" value="1"/>
</dbReference>
<comment type="similarity">
    <text evidence="1">Belongs to the 'GDXG' lipolytic enzyme family.</text>
</comment>
<dbReference type="InterPro" id="IPR002168">
    <property type="entry name" value="Lipase_GDXG_HIS_AS"/>
</dbReference>
<dbReference type="PATRIC" id="fig|264459.3.peg.5559"/>
<dbReference type="InterPro" id="IPR029058">
    <property type="entry name" value="AB_hydrolase_fold"/>
</dbReference>
<dbReference type="Proteomes" id="UP000050384">
    <property type="component" value="Unassembled WGS sequence"/>
</dbReference>
<name>A0A0Q0A0X5_PSESX</name>
<organism evidence="4 5">
    <name type="scientific">Pseudomonas syringae pv. spinaceae</name>
    <dbReference type="NCBI Taxonomy" id="264459"/>
    <lineage>
        <taxon>Bacteria</taxon>
        <taxon>Pseudomonadati</taxon>
        <taxon>Pseudomonadota</taxon>
        <taxon>Gammaproteobacteria</taxon>
        <taxon>Pseudomonadales</taxon>
        <taxon>Pseudomonadaceae</taxon>
        <taxon>Pseudomonas</taxon>
        <taxon>Pseudomonas syringae</taxon>
    </lineage>
</organism>
<evidence type="ECO:0000313" key="5">
    <source>
        <dbReference type="Proteomes" id="UP000050384"/>
    </source>
</evidence>
<keyword evidence="2" id="KW-0378">Hydrolase</keyword>
<accession>A0A0Q0A0X5</accession>
<dbReference type="Gene3D" id="3.40.50.1820">
    <property type="entry name" value="alpha/beta hydrolase"/>
    <property type="match status" value="1"/>
</dbReference>
<dbReference type="EMBL" id="LJRI01001226">
    <property type="protein sequence ID" value="KPY69065.1"/>
    <property type="molecule type" value="Genomic_DNA"/>
</dbReference>
<dbReference type="InterPro" id="IPR013094">
    <property type="entry name" value="AB_hydrolase_3"/>
</dbReference>
<evidence type="ECO:0000259" key="3">
    <source>
        <dbReference type="Pfam" id="PF07859"/>
    </source>
</evidence>
<dbReference type="SUPFAM" id="SSF53474">
    <property type="entry name" value="alpha/beta-Hydrolases"/>
    <property type="match status" value="1"/>
</dbReference>
<evidence type="ECO:0000256" key="2">
    <source>
        <dbReference type="ARBA" id="ARBA00022801"/>
    </source>
</evidence>
<dbReference type="PANTHER" id="PTHR48081:SF8">
    <property type="entry name" value="ALPHA_BETA HYDROLASE FOLD-3 DOMAIN-CONTAINING PROTEIN-RELATED"/>
    <property type="match status" value="1"/>
</dbReference>
<feature type="domain" description="Alpha/beta hydrolase fold-3" evidence="3">
    <location>
        <begin position="83"/>
        <end position="292"/>
    </location>
</feature>
<gene>
    <name evidence="4" type="ORF">ALO94_03516</name>
</gene>
<dbReference type="Pfam" id="PF07859">
    <property type="entry name" value="Abhydrolase_3"/>
    <property type="match status" value="1"/>
</dbReference>
<dbReference type="PROSITE" id="PS01173">
    <property type="entry name" value="LIPASE_GDXG_HIS"/>
    <property type="match status" value="1"/>
</dbReference>
<dbReference type="GO" id="GO:0016787">
    <property type="term" value="F:hydrolase activity"/>
    <property type="evidence" value="ECO:0007669"/>
    <property type="project" value="UniProtKB-KW"/>
</dbReference>
<reference evidence="4 5" key="1">
    <citation type="submission" date="2015-09" db="EMBL/GenBank/DDBJ databases">
        <title>Genome announcement of multiple Pseudomonas syringae strains.</title>
        <authorList>
            <person name="Thakur S."/>
            <person name="Wang P.W."/>
            <person name="Gong Y."/>
            <person name="Weir B.S."/>
            <person name="Guttman D.S."/>
        </authorList>
    </citation>
    <scope>NUCLEOTIDE SEQUENCE [LARGE SCALE GENOMIC DNA]</scope>
    <source>
        <strain evidence="4 5">ICMP16929</strain>
    </source>
</reference>
<dbReference type="FunFam" id="3.40.50.1820:FF:000089">
    <property type="entry name" value="Alpha/beta hydrolase"/>
    <property type="match status" value="1"/>
</dbReference>
<evidence type="ECO:0000256" key="1">
    <source>
        <dbReference type="ARBA" id="ARBA00010515"/>
    </source>
</evidence>
<proteinExistence type="inferred from homology"/>
<dbReference type="InterPro" id="IPR050300">
    <property type="entry name" value="GDXG_lipolytic_enzyme"/>
</dbReference>
<dbReference type="AlphaFoldDB" id="A0A0Q0A0X5"/>
<protein>
    <submittedName>
        <fullName evidence="4">Esterase/lipase/thioesterase</fullName>
    </submittedName>
</protein>
<sequence>MSMLMDPQLEKVLAAMAKSGGPSLDNMSPQQMRPFYDAIGEKLGGKGRPMAEVNDLSVPGPAGEIPIRVYRPLGVDSDPQSGLIYLHGGGWVIGSLDTHDKVCRRLADTCGCIVVAVDYRLAPEHPFPAGPQDAIAASRWILDNAEKLGLDSSSIGIIGDSAGGGLSAVACLAHREVPGPQLRCQVLIYPGVDNSLEGEQRLSRIEQAETPPLGGRAMRTMVSSYLPDPSACLDWRASPLLASDHSNLPPALIITGGFDPLRDEDFAYANRLATSGVEVLHRHYPGQVHGFIEMGGVLDVVEDAMQTIAFWFSRCLGPHMNPRV</sequence>
<comment type="caution">
    <text evidence="4">The sequence shown here is derived from an EMBL/GenBank/DDBJ whole genome shotgun (WGS) entry which is preliminary data.</text>
</comment>
<evidence type="ECO:0000313" key="4">
    <source>
        <dbReference type="EMBL" id="KPY69065.1"/>
    </source>
</evidence>